<name>A0A6G1VKI6_9BACT</name>
<dbReference type="OrthoDB" id="396512at2"/>
<dbReference type="SUPFAM" id="SSF53448">
    <property type="entry name" value="Nucleotide-diphospho-sugar transferases"/>
    <property type="match status" value="1"/>
</dbReference>
<dbReference type="EMBL" id="VZAH01000058">
    <property type="protein sequence ID" value="MQP13910.1"/>
    <property type="molecule type" value="Genomic_DNA"/>
</dbReference>
<dbReference type="PANTHER" id="PTHR22916">
    <property type="entry name" value="GLYCOSYLTRANSFERASE"/>
    <property type="match status" value="1"/>
</dbReference>
<evidence type="ECO:0000313" key="5">
    <source>
        <dbReference type="Proteomes" id="UP000477980"/>
    </source>
</evidence>
<reference evidence="4 5" key="1">
    <citation type="submission" date="2019-09" db="EMBL/GenBank/DDBJ databases">
        <title>Distinct polysaccharide growth profiles of human intestinal Prevotella copri isolates.</title>
        <authorList>
            <person name="Fehlner-Peach H."/>
            <person name="Magnabosco C."/>
            <person name="Raghavan V."/>
            <person name="Scher J.U."/>
            <person name="Tett A."/>
            <person name="Cox L.M."/>
            <person name="Gottsegen C."/>
            <person name="Watters A."/>
            <person name="Wiltshire- Gordon J.D."/>
            <person name="Segata N."/>
            <person name="Bonneau R."/>
            <person name="Littman D.R."/>
        </authorList>
    </citation>
    <scope>NUCLEOTIDE SEQUENCE [LARGE SCALE GENOMIC DNA]</scope>
    <source>
        <strain evidence="5">iAA917</strain>
    </source>
</reference>
<feature type="domain" description="Glycosyltransferase 2-like" evidence="3">
    <location>
        <begin position="4"/>
        <end position="141"/>
    </location>
</feature>
<dbReference type="Gene3D" id="3.90.550.10">
    <property type="entry name" value="Spore Coat Polysaccharide Biosynthesis Protein SpsA, Chain A"/>
    <property type="match status" value="1"/>
</dbReference>
<proteinExistence type="predicted"/>
<keyword evidence="2 4" id="KW-0808">Transferase</keyword>
<evidence type="ECO:0000256" key="1">
    <source>
        <dbReference type="ARBA" id="ARBA00022676"/>
    </source>
</evidence>
<evidence type="ECO:0000313" key="4">
    <source>
        <dbReference type="EMBL" id="MQP13910.1"/>
    </source>
</evidence>
<dbReference type="AlphaFoldDB" id="A0A6G1VKI6"/>
<comment type="caution">
    <text evidence="4">The sequence shown here is derived from an EMBL/GenBank/DDBJ whole genome shotgun (WGS) entry which is preliminary data.</text>
</comment>
<organism evidence="4 5">
    <name type="scientific">Segatella copri</name>
    <dbReference type="NCBI Taxonomy" id="165179"/>
    <lineage>
        <taxon>Bacteria</taxon>
        <taxon>Pseudomonadati</taxon>
        <taxon>Bacteroidota</taxon>
        <taxon>Bacteroidia</taxon>
        <taxon>Bacteroidales</taxon>
        <taxon>Prevotellaceae</taxon>
        <taxon>Segatella</taxon>
    </lineage>
</organism>
<dbReference type="RefSeq" id="WP_153089416.1">
    <property type="nucleotide sequence ID" value="NZ_VZAH01000058.1"/>
</dbReference>
<dbReference type="GO" id="GO:0016758">
    <property type="term" value="F:hexosyltransferase activity"/>
    <property type="evidence" value="ECO:0007669"/>
    <property type="project" value="UniProtKB-ARBA"/>
</dbReference>
<sequence>MELSILIPHKNSSSLLKRLLDSVDGLNSQIIVVDDNSTDDEMLKVSELQQKYSFELYKNEGKYAGGARNTALKHAIGNWILFADCDDFYLPSLVALFNKYKDCDADIIYFSVESRYSDTLEPAYRDGHIKNISRRYLQSKNDWILRCCYTVPWGKMYKSSFVKKLNIQFDEVISGNDILFSIKSGVYAGKVLFEKQPIYCVTVSQNSITRIKDVAHFESRLQAYFRANEFLRSRGKNKFEISVMGMLLASMDFGFLYTLHVFKECLKHRSNLFVGMFDIDRYINLFRYKNH</sequence>
<keyword evidence="1" id="KW-0328">Glycosyltransferase</keyword>
<dbReference type="InterPro" id="IPR001173">
    <property type="entry name" value="Glyco_trans_2-like"/>
</dbReference>
<evidence type="ECO:0000256" key="2">
    <source>
        <dbReference type="ARBA" id="ARBA00022679"/>
    </source>
</evidence>
<dbReference type="Proteomes" id="UP000477980">
    <property type="component" value="Unassembled WGS sequence"/>
</dbReference>
<accession>A0A6G1VKI6</accession>
<dbReference type="CDD" id="cd00761">
    <property type="entry name" value="Glyco_tranf_GTA_type"/>
    <property type="match status" value="1"/>
</dbReference>
<dbReference type="Pfam" id="PF00535">
    <property type="entry name" value="Glycos_transf_2"/>
    <property type="match status" value="1"/>
</dbReference>
<dbReference type="InterPro" id="IPR029044">
    <property type="entry name" value="Nucleotide-diphossugar_trans"/>
</dbReference>
<protein>
    <submittedName>
        <fullName evidence="4">Glycosyltransferase family 2 protein</fullName>
    </submittedName>
</protein>
<gene>
    <name evidence="4" type="ORF">F7D25_05705</name>
</gene>
<evidence type="ECO:0000259" key="3">
    <source>
        <dbReference type="Pfam" id="PF00535"/>
    </source>
</evidence>
<dbReference type="PANTHER" id="PTHR22916:SF51">
    <property type="entry name" value="GLYCOSYLTRANSFERASE EPSH-RELATED"/>
    <property type="match status" value="1"/>
</dbReference>